<evidence type="ECO:0000259" key="1">
    <source>
        <dbReference type="Pfam" id="PF12766"/>
    </source>
</evidence>
<dbReference type="PANTHER" id="PTHR28243:SF1">
    <property type="entry name" value="PYRIDOXAMINE 5'-PHOSPHATE OXIDASE ALR4036 FAMILY FMN-BINDING DOMAIN-CONTAINING PROTEIN"/>
    <property type="match status" value="1"/>
</dbReference>
<dbReference type="Pfam" id="PF12766">
    <property type="entry name" value="Pyridox_oxase_2"/>
    <property type="match status" value="1"/>
</dbReference>
<dbReference type="InterPro" id="IPR012349">
    <property type="entry name" value="Split_barrel_FMN-bd"/>
</dbReference>
<dbReference type="Proteomes" id="UP001157974">
    <property type="component" value="Unassembled WGS sequence"/>
</dbReference>
<dbReference type="AlphaFoldDB" id="A0AAV8UWM5"/>
<name>A0AAV8UWM5_9RHOD</name>
<feature type="domain" description="Pyridoxamine 5'-phosphate oxidase Alr4036 family FMN-binding" evidence="1">
    <location>
        <begin position="5"/>
        <end position="96"/>
    </location>
</feature>
<sequence>METSPEWINLLAKALKRNRKLPYARYLQLATVTEEGKPSCRTVVYRGILEGSPTKLKVITDVRSEKIKHLKKNKWVEACWYMPETREQFRIQGLAQSVLASDEDEKMQDHRFQQWKQLSDAARSSFADPHPGIPKDPDWTGKEAIEGVDPSVPHENFVLLIIDPKCVDYLNLRPNPQLRAYYTLVEENGSWNCTEVYA</sequence>
<dbReference type="PANTHER" id="PTHR28243">
    <property type="entry name" value="AGL049CP"/>
    <property type="match status" value="1"/>
</dbReference>
<dbReference type="InterPro" id="IPR024624">
    <property type="entry name" value="Pyridox_Oxase_Alr4036_FMN-bd"/>
</dbReference>
<evidence type="ECO:0000313" key="3">
    <source>
        <dbReference type="Proteomes" id="UP001157974"/>
    </source>
</evidence>
<protein>
    <recommendedName>
        <fullName evidence="1">Pyridoxamine 5'-phosphate oxidase Alr4036 family FMN-binding domain-containing protein</fullName>
    </recommendedName>
</protein>
<dbReference type="SUPFAM" id="SSF50475">
    <property type="entry name" value="FMN-binding split barrel"/>
    <property type="match status" value="1"/>
</dbReference>
<dbReference type="GO" id="GO:0010181">
    <property type="term" value="F:FMN binding"/>
    <property type="evidence" value="ECO:0007669"/>
    <property type="project" value="InterPro"/>
</dbReference>
<keyword evidence="3" id="KW-1185">Reference proteome</keyword>
<proteinExistence type="predicted"/>
<gene>
    <name evidence="2" type="ORF">NDN08_002005</name>
</gene>
<comment type="caution">
    <text evidence="2">The sequence shown here is derived from an EMBL/GenBank/DDBJ whole genome shotgun (WGS) entry which is preliminary data.</text>
</comment>
<organism evidence="2 3">
    <name type="scientific">Rhodosorus marinus</name>
    <dbReference type="NCBI Taxonomy" id="101924"/>
    <lineage>
        <taxon>Eukaryota</taxon>
        <taxon>Rhodophyta</taxon>
        <taxon>Stylonematophyceae</taxon>
        <taxon>Stylonematales</taxon>
        <taxon>Stylonemataceae</taxon>
        <taxon>Rhodosorus</taxon>
    </lineage>
</organism>
<accession>A0AAV8UWM5</accession>
<reference evidence="2 3" key="1">
    <citation type="journal article" date="2023" name="Nat. Commun.">
        <title>Origin of minicircular mitochondrial genomes in red algae.</title>
        <authorList>
            <person name="Lee Y."/>
            <person name="Cho C.H."/>
            <person name="Lee Y.M."/>
            <person name="Park S.I."/>
            <person name="Yang J.H."/>
            <person name="West J.A."/>
            <person name="Bhattacharya D."/>
            <person name="Yoon H.S."/>
        </authorList>
    </citation>
    <scope>NUCLEOTIDE SEQUENCE [LARGE SCALE GENOMIC DNA]</scope>
    <source>
        <strain evidence="2 3">CCMP1338</strain>
        <tissue evidence="2">Whole cell</tissue>
    </source>
</reference>
<evidence type="ECO:0000313" key="2">
    <source>
        <dbReference type="EMBL" id="KAJ8905498.1"/>
    </source>
</evidence>
<dbReference type="EMBL" id="JAMWBK010000004">
    <property type="protein sequence ID" value="KAJ8905498.1"/>
    <property type="molecule type" value="Genomic_DNA"/>
</dbReference>
<dbReference type="Gene3D" id="2.30.110.10">
    <property type="entry name" value="Electron Transport, Fmn-binding Protein, Chain A"/>
    <property type="match status" value="1"/>
</dbReference>